<evidence type="ECO:0000313" key="2">
    <source>
        <dbReference type="EMBL" id="CEJ82829.1"/>
    </source>
</evidence>
<dbReference type="STRING" id="1531966.A0A0A1TBR8"/>
<evidence type="ECO:0000313" key="3">
    <source>
        <dbReference type="Proteomes" id="UP000039046"/>
    </source>
</evidence>
<accession>A0A0A1TBR8</accession>
<feature type="region of interest" description="Disordered" evidence="1">
    <location>
        <begin position="1"/>
        <end position="52"/>
    </location>
</feature>
<protein>
    <submittedName>
        <fullName evidence="2">Putative DUF718 domain protein</fullName>
    </submittedName>
</protein>
<proteinExistence type="predicted"/>
<dbReference type="SUPFAM" id="SSF54909">
    <property type="entry name" value="Dimeric alpha+beta barrel"/>
    <property type="match status" value="1"/>
</dbReference>
<dbReference type="InterPro" id="IPR008000">
    <property type="entry name" value="Rham/fucose_mutarotase"/>
</dbReference>
<reference evidence="2 3" key="1">
    <citation type="journal article" date="2015" name="Genome Announc.">
        <title>Draft Genome Sequence and Gene Annotation of the Entomopathogenic Fungus Verticillium hemipterigenum.</title>
        <authorList>
            <person name="Horn F."/>
            <person name="Habel A."/>
            <person name="Scharf D.H."/>
            <person name="Dworschak J."/>
            <person name="Brakhage A.A."/>
            <person name="Guthke R."/>
            <person name="Hertweck C."/>
            <person name="Linde J."/>
        </authorList>
    </citation>
    <scope>NUCLEOTIDE SEQUENCE [LARGE SCALE GENOMIC DNA]</scope>
</reference>
<dbReference type="Proteomes" id="UP000039046">
    <property type="component" value="Unassembled WGS sequence"/>
</dbReference>
<dbReference type="Gene3D" id="3.30.70.100">
    <property type="match status" value="1"/>
</dbReference>
<dbReference type="HOGENOM" id="CLU_100689_1_0_1"/>
<evidence type="ECO:0000256" key="1">
    <source>
        <dbReference type="SAM" id="MobiDB-lite"/>
    </source>
</evidence>
<name>A0A0A1TBR8_9HYPO</name>
<dbReference type="PANTHER" id="PTHR34389:SF2">
    <property type="entry name" value="L-RHAMNOSE MUTAROTASE"/>
    <property type="match status" value="1"/>
</dbReference>
<organism evidence="2 3">
    <name type="scientific">[Torrubiella] hemipterigena</name>
    <dbReference type="NCBI Taxonomy" id="1531966"/>
    <lineage>
        <taxon>Eukaryota</taxon>
        <taxon>Fungi</taxon>
        <taxon>Dikarya</taxon>
        <taxon>Ascomycota</taxon>
        <taxon>Pezizomycotina</taxon>
        <taxon>Sordariomycetes</taxon>
        <taxon>Hypocreomycetidae</taxon>
        <taxon>Hypocreales</taxon>
        <taxon>Clavicipitaceae</taxon>
        <taxon>Clavicipitaceae incertae sedis</taxon>
        <taxon>'Torrubiella' clade</taxon>
    </lineage>
</organism>
<dbReference type="GO" id="GO:0016857">
    <property type="term" value="F:racemase and epimerase activity, acting on carbohydrates and derivatives"/>
    <property type="evidence" value="ECO:0007669"/>
    <property type="project" value="InterPro"/>
</dbReference>
<sequence>MLWQPRPKVEIKPPSNKIELWQPASPSEVPTSPTSTTSGWSTSESADGRVRNPGRRFGQIIRLRKERAEEYKACHAKAWPEVLKQIKECKIEDYSIWYDEQSSMLFSSFKYVGYDYDGDMKLMAENPKVREWWKMTDSMQESLVDGAVGSADAPGWWKPVEEVFYHA</sequence>
<dbReference type="PANTHER" id="PTHR34389">
    <property type="entry name" value="L-RHAMNOSE MUTAROTASE"/>
    <property type="match status" value="1"/>
</dbReference>
<dbReference type="EMBL" id="CDHN01000001">
    <property type="protein sequence ID" value="CEJ82829.1"/>
    <property type="molecule type" value="Genomic_DNA"/>
</dbReference>
<keyword evidence="3" id="KW-1185">Reference proteome</keyword>
<dbReference type="AlphaFoldDB" id="A0A0A1TBR8"/>
<feature type="compositionally biased region" description="Low complexity" evidence="1">
    <location>
        <begin position="25"/>
        <end position="45"/>
    </location>
</feature>
<dbReference type="OrthoDB" id="9981546at2759"/>
<dbReference type="Pfam" id="PF05336">
    <property type="entry name" value="rhaM"/>
    <property type="match status" value="1"/>
</dbReference>
<dbReference type="InterPro" id="IPR011008">
    <property type="entry name" value="Dimeric_a/b-barrel"/>
</dbReference>
<gene>
    <name evidence="2" type="ORF">VHEMI02875</name>
</gene>